<dbReference type="RefSeq" id="WP_377326221.1">
    <property type="nucleotide sequence ID" value="NZ_JBHSNG010000006.1"/>
</dbReference>
<evidence type="ECO:0000313" key="2">
    <source>
        <dbReference type="EMBL" id="MFC5581108.1"/>
    </source>
</evidence>
<protein>
    <submittedName>
        <fullName evidence="2">Uncharacterized protein</fullName>
    </submittedName>
</protein>
<dbReference type="Proteomes" id="UP001596111">
    <property type="component" value="Unassembled WGS sequence"/>
</dbReference>
<keyword evidence="3" id="KW-1185">Reference proteome</keyword>
<sequence length="81" mass="8681">MGKTNLPRFGAIGTSDSTDTLVGDAPLAKEQKKRREARKHGVGPAPGRPANAPERIPGQDRDPDAERPAKKSRTSRQAPPD</sequence>
<comment type="caution">
    <text evidence="2">The sequence shown here is derived from an EMBL/GenBank/DDBJ whole genome shotgun (WGS) entry which is preliminary data.</text>
</comment>
<gene>
    <name evidence="2" type="ORF">ACFPPB_08300</name>
</gene>
<feature type="compositionally biased region" description="Basic and acidic residues" evidence="1">
    <location>
        <begin position="57"/>
        <end position="69"/>
    </location>
</feature>
<name>A0ABW0SW86_9GAMM</name>
<organism evidence="2 3">
    <name type="scientific">Rhodanobacter terrae</name>
    <dbReference type="NCBI Taxonomy" id="418647"/>
    <lineage>
        <taxon>Bacteria</taxon>
        <taxon>Pseudomonadati</taxon>
        <taxon>Pseudomonadota</taxon>
        <taxon>Gammaproteobacteria</taxon>
        <taxon>Lysobacterales</taxon>
        <taxon>Rhodanobacteraceae</taxon>
        <taxon>Rhodanobacter</taxon>
    </lineage>
</organism>
<reference evidence="3" key="1">
    <citation type="journal article" date="2019" name="Int. J. Syst. Evol. Microbiol.">
        <title>The Global Catalogue of Microorganisms (GCM) 10K type strain sequencing project: providing services to taxonomists for standard genome sequencing and annotation.</title>
        <authorList>
            <consortium name="The Broad Institute Genomics Platform"/>
            <consortium name="The Broad Institute Genome Sequencing Center for Infectious Disease"/>
            <person name="Wu L."/>
            <person name="Ma J."/>
        </authorList>
    </citation>
    <scope>NUCLEOTIDE SEQUENCE [LARGE SCALE GENOMIC DNA]</scope>
    <source>
        <strain evidence="3">CGMCC 1.13587</strain>
    </source>
</reference>
<dbReference type="EMBL" id="JBHSNG010000006">
    <property type="protein sequence ID" value="MFC5581108.1"/>
    <property type="molecule type" value="Genomic_DNA"/>
</dbReference>
<proteinExistence type="predicted"/>
<feature type="region of interest" description="Disordered" evidence="1">
    <location>
        <begin position="1"/>
        <end position="81"/>
    </location>
</feature>
<accession>A0ABW0SW86</accession>
<feature type="compositionally biased region" description="Basic residues" evidence="1">
    <location>
        <begin position="31"/>
        <end position="41"/>
    </location>
</feature>
<evidence type="ECO:0000256" key="1">
    <source>
        <dbReference type="SAM" id="MobiDB-lite"/>
    </source>
</evidence>
<evidence type="ECO:0000313" key="3">
    <source>
        <dbReference type="Proteomes" id="UP001596111"/>
    </source>
</evidence>